<protein>
    <submittedName>
        <fullName evidence="1">Uncharacterized protein</fullName>
    </submittedName>
</protein>
<proteinExistence type="predicted"/>
<reference evidence="1" key="1">
    <citation type="submission" date="2021-12" db="EMBL/GenBank/DDBJ databases">
        <authorList>
            <person name="King R."/>
        </authorList>
    </citation>
    <scope>NUCLEOTIDE SEQUENCE</scope>
</reference>
<evidence type="ECO:0000313" key="1">
    <source>
        <dbReference type="EMBL" id="CAD0202019.1"/>
    </source>
</evidence>
<keyword evidence="2" id="KW-1185">Reference proteome</keyword>
<organism evidence="1 2">
    <name type="scientific">Chrysodeixis includens</name>
    <name type="common">Soybean looper</name>
    <name type="synonym">Pseudoplusia includens</name>
    <dbReference type="NCBI Taxonomy" id="689277"/>
    <lineage>
        <taxon>Eukaryota</taxon>
        <taxon>Metazoa</taxon>
        <taxon>Ecdysozoa</taxon>
        <taxon>Arthropoda</taxon>
        <taxon>Hexapoda</taxon>
        <taxon>Insecta</taxon>
        <taxon>Pterygota</taxon>
        <taxon>Neoptera</taxon>
        <taxon>Endopterygota</taxon>
        <taxon>Lepidoptera</taxon>
        <taxon>Glossata</taxon>
        <taxon>Ditrysia</taxon>
        <taxon>Noctuoidea</taxon>
        <taxon>Noctuidae</taxon>
        <taxon>Plusiinae</taxon>
        <taxon>Chrysodeixis</taxon>
    </lineage>
</organism>
<accession>A0A9N8KW59</accession>
<name>A0A9N8KW59_CHRIL</name>
<dbReference type="AlphaFoldDB" id="A0A9N8KW59"/>
<dbReference type="EMBL" id="LR824019">
    <property type="protein sequence ID" value="CAD0202019.1"/>
    <property type="molecule type" value="Genomic_DNA"/>
</dbReference>
<sequence length="122" mass="12794">MIPQPENVQLQICGVASIAGDVIKVSLAYEMSSTCDRACGAQPVRARLVAGAGSTCGQRGTDKIKAVASNTRQQGGSEVPTIRLLRTSAGALDCLERKSFTTAIISTLRGDGRVPSMRSRVT</sequence>
<evidence type="ECO:0000313" key="2">
    <source>
        <dbReference type="Proteomes" id="UP001154114"/>
    </source>
</evidence>
<dbReference type="Proteomes" id="UP001154114">
    <property type="component" value="Chromosome 16"/>
</dbReference>
<gene>
    <name evidence="1" type="ORF">CINC_LOCUS3687</name>
</gene>